<dbReference type="AlphaFoldDB" id="A0A0G1CQC9"/>
<dbReference type="Gene3D" id="3.40.50.620">
    <property type="entry name" value="HUPs"/>
    <property type="match status" value="1"/>
</dbReference>
<evidence type="ECO:0000256" key="1">
    <source>
        <dbReference type="ARBA" id="ARBA00002332"/>
    </source>
</evidence>
<keyword evidence="5 9" id="KW-0332">GMP biosynthesis</keyword>
<evidence type="ECO:0000313" key="13">
    <source>
        <dbReference type="Proteomes" id="UP000034050"/>
    </source>
</evidence>
<dbReference type="NCBIfam" id="TIGR00884">
    <property type="entry name" value="guaA_Cterm"/>
    <property type="match status" value="1"/>
</dbReference>
<dbReference type="GO" id="GO:0003921">
    <property type="term" value="F:GMP synthase activity"/>
    <property type="evidence" value="ECO:0007669"/>
    <property type="project" value="InterPro"/>
</dbReference>
<dbReference type="PANTHER" id="PTHR11922">
    <property type="entry name" value="GMP SYNTHASE-RELATED"/>
    <property type="match status" value="1"/>
</dbReference>
<dbReference type="GO" id="GO:0005524">
    <property type="term" value="F:ATP binding"/>
    <property type="evidence" value="ECO:0007669"/>
    <property type="project" value="UniProtKB-UniRule"/>
</dbReference>
<feature type="active site" evidence="9">
    <location>
        <position position="168"/>
    </location>
</feature>
<dbReference type="UniPathway" id="UPA00189">
    <property type="reaction ID" value="UER00296"/>
</dbReference>
<dbReference type="FunFam" id="3.40.50.880:FF:000001">
    <property type="entry name" value="GMP synthase [glutamine-hydrolyzing]"/>
    <property type="match status" value="1"/>
</dbReference>
<dbReference type="InterPro" id="IPR025777">
    <property type="entry name" value="GMPS_ATP_PPase_dom"/>
</dbReference>
<dbReference type="CDD" id="cd01742">
    <property type="entry name" value="GATase1_GMP_Synthase"/>
    <property type="match status" value="1"/>
</dbReference>
<evidence type="ECO:0000256" key="2">
    <source>
        <dbReference type="ARBA" id="ARBA00005153"/>
    </source>
</evidence>
<evidence type="ECO:0000256" key="10">
    <source>
        <dbReference type="PROSITE-ProRule" id="PRU00886"/>
    </source>
</evidence>
<feature type="binding site" evidence="10">
    <location>
        <begin position="219"/>
        <end position="225"/>
    </location>
    <ligand>
        <name>ATP</name>
        <dbReference type="ChEBI" id="CHEBI:30616"/>
    </ligand>
</feature>
<comment type="pathway">
    <text evidence="2 9">Purine metabolism; GMP biosynthesis; GMP from XMP (L-Gln route): step 1/1.</text>
</comment>
<dbReference type="Pfam" id="PF00958">
    <property type="entry name" value="GMP_synt_C"/>
    <property type="match status" value="1"/>
</dbReference>
<dbReference type="NCBIfam" id="NF000848">
    <property type="entry name" value="PRK00074.1"/>
    <property type="match status" value="1"/>
</dbReference>
<dbReference type="EC" id="6.3.5.2" evidence="9"/>
<comment type="caution">
    <text evidence="12">The sequence shown here is derived from an EMBL/GenBank/DDBJ whole genome shotgun (WGS) entry which is preliminary data.</text>
</comment>
<dbReference type="InterPro" id="IPR004739">
    <property type="entry name" value="GMP_synth_GATase"/>
</dbReference>
<keyword evidence="4 9" id="KW-0547">Nucleotide-binding</keyword>
<gene>
    <name evidence="9" type="primary">guaA</name>
    <name evidence="12" type="ORF">UV61_C0001G0059</name>
</gene>
<evidence type="ECO:0000256" key="3">
    <source>
        <dbReference type="ARBA" id="ARBA00022598"/>
    </source>
</evidence>
<reference evidence="12 13" key="1">
    <citation type="journal article" date="2015" name="Nature">
        <title>rRNA introns, odd ribosomes, and small enigmatic genomes across a large radiation of phyla.</title>
        <authorList>
            <person name="Brown C.T."/>
            <person name="Hug L.A."/>
            <person name="Thomas B.C."/>
            <person name="Sharon I."/>
            <person name="Castelle C.J."/>
            <person name="Singh A."/>
            <person name="Wilkins M.J."/>
            <person name="Williams K.H."/>
            <person name="Banfield J.F."/>
        </authorList>
    </citation>
    <scope>NUCLEOTIDE SEQUENCE [LARGE SCALE GENOMIC DNA]</scope>
</reference>
<comment type="function">
    <text evidence="1 9">Catalyzes the synthesis of GMP from XMP.</text>
</comment>
<dbReference type="SUPFAM" id="SSF54810">
    <property type="entry name" value="GMP synthetase C-terminal dimerisation domain"/>
    <property type="match status" value="1"/>
</dbReference>
<evidence type="ECO:0000313" key="12">
    <source>
        <dbReference type="EMBL" id="KKS87652.1"/>
    </source>
</evidence>
<dbReference type="PROSITE" id="PS51553">
    <property type="entry name" value="GMPS_ATP_PPASE"/>
    <property type="match status" value="1"/>
</dbReference>
<dbReference type="InterPro" id="IPR022955">
    <property type="entry name" value="GMP_synthase"/>
</dbReference>
<dbReference type="SUPFAM" id="SSF52402">
    <property type="entry name" value="Adenine nucleotide alpha hydrolases-like"/>
    <property type="match status" value="1"/>
</dbReference>
<feature type="domain" description="GMPS ATP-PPase" evidence="11">
    <location>
        <begin position="192"/>
        <end position="382"/>
    </location>
</feature>
<comment type="catalytic activity">
    <reaction evidence="9">
        <text>XMP + L-glutamine + ATP + H2O = GMP + L-glutamate + AMP + diphosphate + 2 H(+)</text>
        <dbReference type="Rhea" id="RHEA:11680"/>
        <dbReference type="ChEBI" id="CHEBI:15377"/>
        <dbReference type="ChEBI" id="CHEBI:15378"/>
        <dbReference type="ChEBI" id="CHEBI:29985"/>
        <dbReference type="ChEBI" id="CHEBI:30616"/>
        <dbReference type="ChEBI" id="CHEBI:33019"/>
        <dbReference type="ChEBI" id="CHEBI:57464"/>
        <dbReference type="ChEBI" id="CHEBI:58115"/>
        <dbReference type="ChEBI" id="CHEBI:58359"/>
        <dbReference type="ChEBI" id="CHEBI:456215"/>
        <dbReference type="EC" id="6.3.5.2"/>
    </reaction>
</comment>
<dbReference type="FunFam" id="3.30.300.10:FF:000002">
    <property type="entry name" value="GMP synthase [glutamine-hydrolyzing]"/>
    <property type="match status" value="1"/>
</dbReference>
<dbReference type="GO" id="GO:0005829">
    <property type="term" value="C:cytosol"/>
    <property type="evidence" value="ECO:0007669"/>
    <property type="project" value="TreeGrafter"/>
</dbReference>
<keyword evidence="7 9" id="KW-0067">ATP-binding</keyword>
<dbReference type="Proteomes" id="UP000034050">
    <property type="component" value="Unassembled WGS sequence"/>
</dbReference>
<organism evidence="12 13">
    <name type="scientific">Candidatus Gottesmanbacteria bacterium GW2011_GWB1_43_11</name>
    <dbReference type="NCBI Taxonomy" id="1618446"/>
    <lineage>
        <taxon>Bacteria</taxon>
        <taxon>Candidatus Gottesmaniibacteriota</taxon>
    </lineage>
</organism>
<dbReference type="Pfam" id="PF00117">
    <property type="entry name" value="GATase"/>
    <property type="match status" value="1"/>
</dbReference>
<dbReference type="Gene3D" id="3.40.50.880">
    <property type="match status" value="1"/>
</dbReference>
<dbReference type="InterPro" id="IPR014729">
    <property type="entry name" value="Rossmann-like_a/b/a_fold"/>
</dbReference>
<comment type="subunit">
    <text evidence="9">Homodimer.</text>
</comment>
<protein>
    <recommendedName>
        <fullName evidence="9">GMP synthase [glutamine-hydrolyzing]</fullName>
        <ecNumber evidence="9">6.3.5.2</ecNumber>
    </recommendedName>
    <alternativeName>
        <fullName evidence="9">GMP synthetase</fullName>
    </alternativeName>
    <alternativeName>
        <fullName evidence="9">Glutamine amidotransferase</fullName>
    </alternativeName>
</protein>
<sequence length="507" mass="55925">MMLIVDFGSQTANLIARRIRDLGVTVTTVIPEQALAKIKELDPRGIIFSGGPASVYGSGAPTIDPKIFSFKIPILGICYGQQLTGFLLQGEVKAGKVKEYGPAIVHVNEQSGLFSGFTGKPFQVWMSHGDQVVTPPPGFHVTASTNDVHVAAMHNTKRHIYCVQFHPEVEHTRFGKLILRNFIENICGLKIKKHRLDLPQLITRIKHEIGQANALCAVSGGVDSTVAAALVARAVGKQLIPVYIESGLMRTGTKEEVTKLFTESFHIKPVIVKAQAEFLKALTGLTDPEDKRRAIGALYIKLFHEEAKKHKGADVLVQGTIYSDVIESKGTKHAAKIKSHHNVGGLPKELGFKLVEPLREFYKDEVRKIGRKLGLPPKFVQKQVFPGPGLAIRIVGEVTRARLAQEHQADQIILEEMAKSNWLKKVYMCFPIMTGAPSTAVKGDGRFFGEVVALRIIESKDVMTTNWAHLPYSLLQKLSSRIVNEVPGVSRVVYDITTKPPATMEWE</sequence>
<evidence type="ECO:0000256" key="4">
    <source>
        <dbReference type="ARBA" id="ARBA00022741"/>
    </source>
</evidence>
<keyword evidence="8 9" id="KW-0315">Glutamine amidotransferase</keyword>
<dbReference type="PANTHER" id="PTHR11922:SF2">
    <property type="entry name" value="GMP SYNTHASE [GLUTAMINE-HYDROLYZING]"/>
    <property type="match status" value="1"/>
</dbReference>
<dbReference type="PRINTS" id="PR00096">
    <property type="entry name" value="GATASE"/>
</dbReference>
<evidence type="ECO:0000256" key="8">
    <source>
        <dbReference type="ARBA" id="ARBA00022962"/>
    </source>
</evidence>
<name>A0A0G1CQC9_9BACT</name>
<dbReference type="PRINTS" id="PR00097">
    <property type="entry name" value="ANTSNTHASEII"/>
</dbReference>
<keyword evidence="6 9" id="KW-0658">Purine biosynthesis</keyword>
<dbReference type="InterPro" id="IPR029062">
    <property type="entry name" value="Class_I_gatase-like"/>
</dbReference>
<dbReference type="PATRIC" id="fig|1618446.3.peg.65"/>
<dbReference type="NCBIfam" id="TIGR00888">
    <property type="entry name" value="guaA_Nterm"/>
    <property type="match status" value="1"/>
</dbReference>
<feature type="active site" evidence="9">
    <location>
        <position position="166"/>
    </location>
</feature>
<evidence type="ECO:0000256" key="7">
    <source>
        <dbReference type="ARBA" id="ARBA00022840"/>
    </source>
</evidence>
<evidence type="ECO:0000256" key="9">
    <source>
        <dbReference type="HAMAP-Rule" id="MF_00344"/>
    </source>
</evidence>
<dbReference type="SUPFAM" id="SSF52317">
    <property type="entry name" value="Class I glutamine amidotransferase-like"/>
    <property type="match status" value="1"/>
</dbReference>
<dbReference type="CDD" id="cd01997">
    <property type="entry name" value="GMP_synthase_C"/>
    <property type="match status" value="1"/>
</dbReference>
<evidence type="ECO:0000256" key="6">
    <source>
        <dbReference type="ARBA" id="ARBA00022755"/>
    </source>
</evidence>
<evidence type="ECO:0000256" key="5">
    <source>
        <dbReference type="ARBA" id="ARBA00022749"/>
    </source>
</evidence>
<dbReference type="InterPro" id="IPR001674">
    <property type="entry name" value="GMP_synth_C"/>
</dbReference>
<feature type="active site" description="Nucleophile" evidence="9">
    <location>
        <position position="78"/>
    </location>
</feature>
<dbReference type="HAMAP" id="MF_00344">
    <property type="entry name" value="GMP_synthase"/>
    <property type="match status" value="1"/>
</dbReference>
<accession>A0A0G1CQC9</accession>
<dbReference type="InterPro" id="IPR017926">
    <property type="entry name" value="GATASE"/>
</dbReference>
<dbReference type="Gene3D" id="3.30.300.10">
    <property type="match status" value="1"/>
</dbReference>
<proteinExistence type="inferred from homology"/>
<keyword evidence="3 9" id="KW-0436">Ligase</keyword>
<dbReference type="STRING" id="1618446.UV61_C0001G0059"/>
<dbReference type="EMBL" id="LCFD01000001">
    <property type="protein sequence ID" value="KKS87652.1"/>
    <property type="molecule type" value="Genomic_DNA"/>
</dbReference>
<dbReference type="PROSITE" id="PS51273">
    <property type="entry name" value="GATASE_TYPE_1"/>
    <property type="match status" value="1"/>
</dbReference>
<evidence type="ECO:0000259" key="11">
    <source>
        <dbReference type="PROSITE" id="PS51553"/>
    </source>
</evidence>